<accession>A0ABV6NUP1</accession>
<comment type="caution">
    <text evidence="2">The sequence shown here is derived from an EMBL/GenBank/DDBJ whole genome shotgun (WGS) entry which is preliminary data.</text>
</comment>
<reference evidence="2 3" key="1">
    <citation type="submission" date="2024-09" db="EMBL/GenBank/DDBJ databases">
        <authorList>
            <person name="Sun Q."/>
            <person name="Mori K."/>
        </authorList>
    </citation>
    <scope>NUCLEOTIDE SEQUENCE [LARGE SCALE GENOMIC DNA]</scope>
    <source>
        <strain evidence="2 3">TBRC 2205</strain>
    </source>
</reference>
<dbReference type="Pfam" id="PF00550">
    <property type="entry name" value="PP-binding"/>
    <property type="match status" value="1"/>
</dbReference>
<name>A0ABV6NUP1_9ACTN</name>
<dbReference type="RefSeq" id="WP_377337550.1">
    <property type="nucleotide sequence ID" value="NZ_JBHLUE010000006.1"/>
</dbReference>
<dbReference type="InterPro" id="IPR009081">
    <property type="entry name" value="PP-bd_ACP"/>
</dbReference>
<gene>
    <name evidence="2" type="ORF">ACFFHU_10220</name>
</gene>
<dbReference type="Proteomes" id="UP001589894">
    <property type="component" value="Unassembled WGS sequence"/>
</dbReference>
<feature type="domain" description="Carrier" evidence="1">
    <location>
        <begin position="7"/>
        <end position="82"/>
    </location>
</feature>
<dbReference type="PROSITE" id="PS50075">
    <property type="entry name" value="CARRIER"/>
    <property type="match status" value="1"/>
</dbReference>
<evidence type="ECO:0000313" key="2">
    <source>
        <dbReference type="EMBL" id="MFC0564508.1"/>
    </source>
</evidence>
<evidence type="ECO:0000313" key="3">
    <source>
        <dbReference type="Proteomes" id="UP001589894"/>
    </source>
</evidence>
<keyword evidence="3" id="KW-1185">Reference proteome</keyword>
<proteinExistence type="predicted"/>
<dbReference type="SUPFAM" id="SSF47336">
    <property type="entry name" value="ACP-like"/>
    <property type="match status" value="1"/>
</dbReference>
<protein>
    <submittedName>
        <fullName evidence="2">Acyl carrier protein</fullName>
    </submittedName>
</protein>
<dbReference type="InterPro" id="IPR036736">
    <property type="entry name" value="ACP-like_sf"/>
</dbReference>
<organism evidence="2 3">
    <name type="scientific">Plantactinospora siamensis</name>
    <dbReference type="NCBI Taxonomy" id="555372"/>
    <lineage>
        <taxon>Bacteria</taxon>
        <taxon>Bacillati</taxon>
        <taxon>Actinomycetota</taxon>
        <taxon>Actinomycetes</taxon>
        <taxon>Micromonosporales</taxon>
        <taxon>Micromonosporaceae</taxon>
        <taxon>Plantactinospora</taxon>
    </lineage>
</organism>
<evidence type="ECO:0000259" key="1">
    <source>
        <dbReference type="PROSITE" id="PS50075"/>
    </source>
</evidence>
<dbReference type="Gene3D" id="1.10.1200.10">
    <property type="entry name" value="ACP-like"/>
    <property type="match status" value="1"/>
</dbReference>
<sequence>MQQQRNEMTAADLRELAAEVFEVDPGEITEQAGFYADLGIDSLQKIEFVVRIERQFGVRLTDAEAARLGNFADVLNLLRARGVSIAE</sequence>
<dbReference type="EMBL" id="JBHLUE010000006">
    <property type="protein sequence ID" value="MFC0564508.1"/>
    <property type="molecule type" value="Genomic_DNA"/>
</dbReference>